<keyword evidence="2" id="KW-1185">Reference proteome</keyword>
<accession>A0ABT3YMY1</accession>
<evidence type="ECO:0008006" key="3">
    <source>
        <dbReference type="Google" id="ProtNLM"/>
    </source>
</evidence>
<comment type="caution">
    <text evidence="1">The sequence shown here is derived from an EMBL/GenBank/DDBJ whole genome shotgun (WGS) entry which is preliminary data.</text>
</comment>
<reference evidence="1" key="1">
    <citation type="submission" date="2022-10" db="EMBL/GenBank/DDBJ databases">
        <title>Hoeflea sp. J2-29, isolated from marine algae.</title>
        <authorList>
            <person name="Kristyanto S."/>
            <person name="Kim J.M."/>
            <person name="Jeon C.O."/>
        </authorList>
    </citation>
    <scope>NUCLEOTIDE SEQUENCE</scope>
    <source>
        <strain evidence="1">J2-29</strain>
    </source>
</reference>
<evidence type="ECO:0000313" key="2">
    <source>
        <dbReference type="Proteomes" id="UP001081283"/>
    </source>
</evidence>
<sequence length="82" mass="9292">MEKLFCDFVPDCDGWSVLIDGRWIATYRSLHLAREAARTMFGFPGNALTMRQMAVDGKLYELRAALASPEPENTIRAQPCRN</sequence>
<dbReference type="EMBL" id="JAOVZQ010000001">
    <property type="protein sequence ID" value="MCY0096932.1"/>
    <property type="molecule type" value="Genomic_DNA"/>
</dbReference>
<dbReference type="RefSeq" id="WP_267614766.1">
    <property type="nucleotide sequence ID" value="NZ_JAOVZQ010000001.1"/>
</dbReference>
<name>A0ABT3YMY1_9HYPH</name>
<protein>
    <recommendedName>
        <fullName evidence="3">DUF2188 domain-containing protein</fullName>
    </recommendedName>
</protein>
<dbReference type="Proteomes" id="UP001081283">
    <property type="component" value="Unassembled WGS sequence"/>
</dbReference>
<gene>
    <name evidence="1" type="ORF">OEG82_23405</name>
</gene>
<organism evidence="1 2">
    <name type="scientific">Hoeflea ulvae</name>
    <dbReference type="NCBI Taxonomy" id="2983764"/>
    <lineage>
        <taxon>Bacteria</taxon>
        <taxon>Pseudomonadati</taxon>
        <taxon>Pseudomonadota</taxon>
        <taxon>Alphaproteobacteria</taxon>
        <taxon>Hyphomicrobiales</taxon>
        <taxon>Rhizobiaceae</taxon>
        <taxon>Hoeflea</taxon>
    </lineage>
</organism>
<proteinExistence type="predicted"/>
<evidence type="ECO:0000313" key="1">
    <source>
        <dbReference type="EMBL" id="MCY0096932.1"/>
    </source>
</evidence>